<accession>A0ACC1C182</accession>
<organism evidence="1 2">
    <name type="scientific">Pistacia atlantica</name>
    <dbReference type="NCBI Taxonomy" id="434234"/>
    <lineage>
        <taxon>Eukaryota</taxon>
        <taxon>Viridiplantae</taxon>
        <taxon>Streptophyta</taxon>
        <taxon>Embryophyta</taxon>
        <taxon>Tracheophyta</taxon>
        <taxon>Spermatophyta</taxon>
        <taxon>Magnoliopsida</taxon>
        <taxon>eudicotyledons</taxon>
        <taxon>Gunneridae</taxon>
        <taxon>Pentapetalae</taxon>
        <taxon>rosids</taxon>
        <taxon>malvids</taxon>
        <taxon>Sapindales</taxon>
        <taxon>Anacardiaceae</taxon>
        <taxon>Pistacia</taxon>
    </lineage>
</organism>
<dbReference type="Proteomes" id="UP001164250">
    <property type="component" value="Chromosome 2"/>
</dbReference>
<sequence length="149" mass="17264">MSFLARSLHTEWSAFPKVTLDTSVWSDLQRSRKDNLPKIIHKEIDRASRADDIGDSIPTIIGKLLEHLQAQLSSMLESKLTDTWEGFKNVNQPDLLVNISGCIIRDLFRLNIFFNKVHTKIFLPRKEWEQVCGDERINDQAQRNFINGQ</sequence>
<evidence type="ECO:0000313" key="2">
    <source>
        <dbReference type="Proteomes" id="UP001164250"/>
    </source>
</evidence>
<gene>
    <name evidence="1" type="ORF">Patl1_18539</name>
</gene>
<protein>
    <submittedName>
        <fullName evidence="1">Uncharacterized protein</fullName>
    </submittedName>
</protein>
<evidence type="ECO:0000313" key="1">
    <source>
        <dbReference type="EMBL" id="KAJ0105720.1"/>
    </source>
</evidence>
<reference evidence="2" key="1">
    <citation type="journal article" date="2023" name="G3 (Bethesda)">
        <title>Genome assembly and association tests identify interacting loci associated with vigor, precocity, and sex in interspecific pistachio rootstocks.</title>
        <authorList>
            <person name="Palmer W."/>
            <person name="Jacygrad E."/>
            <person name="Sagayaradj S."/>
            <person name="Cavanaugh K."/>
            <person name="Han R."/>
            <person name="Bertier L."/>
            <person name="Beede B."/>
            <person name="Kafkas S."/>
            <person name="Golino D."/>
            <person name="Preece J."/>
            <person name="Michelmore R."/>
        </authorList>
    </citation>
    <scope>NUCLEOTIDE SEQUENCE [LARGE SCALE GENOMIC DNA]</scope>
</reference>
<proteinExistence type="predicted"/>
<name>A0ACC1C182_9ROSI</name>
<comment type="caution">
    <text evidence="1">The sequence shown here is derived from an EMBL/GenBank/DDBJ whole genome shotgun (WGS) entry which is preliminary data.</text>
</comment>
<dbReference type="EMBL" id="CM047898">
    <property type="protein sequence ID" value="KAJ0105720.1"/>
    <property type="molecule type" value="Genomic_DNA"/>
</dbReference>
<keyword evidence="2" id="KW-1185">Reference proteome</keyword>